<sequence>MLYPSGEPGDFNVGLKDLQPGQTYVIMAYGATVVADESGNAQFKAHSNGRTVIPIRKQAKH</sequence>
<dbReference type="EMBL" id="NRDI02000008">
    <property type="protein sequence ID" value="KAI1514392.1"/>
    <property type="molecule type" value="Genomic_DNA"/>
</dbReference>
<evidence type="ECO:0000313" key="4">
    <source>
        <dbReference type="Proteomes" id="UP000249757"/>
    </source>
</evidence>
<dbReference type="Proteomes" id="UP000245464">
    <property type="component" value="Chromosome 5"/>
</dbReference>
<name>A0A2W1D2D7_9PLEO</name>
<evidence type="ECO:0000313" key="3">
    <source>
        <dbReference type="Proteomes" id="UP000245464"/>
    </source>
</evidence>
<evidence type="ECO:0000313" key="1">
    <source>
        <dbReference type="EMBL" id="KAF7570699.1"/>
    </source>
</evidence>
<reference evidence="2" key="2">
    <citation type="submission" date="2021-05" db="EMBL/GenBank/DDBJ databases">
        <authorList>
            <person name="Moolhuijzen P.M."/>
            <person name="Moffat C.S."/>
        </authorList>
    </citation>
    <scope>NUCLEOTIDE SEQUENCE</scope>
    <source>
        <strain evidence="2">86-124</strain>
    </source>
</reference>
<protein>
    <submittedName>
        <fullName evidence="1">Uncharacterized protein</fullName>
    </submittedName>
</protein>
<dbReference type="Proteomes" id="UP000249757">
    <property type="component" value="Unassembled WGS sequence"/>
</dbReference>
<reference evidence="4" key="4">
    <citation type="journal article" date="2022" name="Microb. Genom.">
        <title>A global pangenome for the wheat fungal pathogen Pyrenophora tritici-repentis and prediction of effector protein structural homology.</title>
        <authorList>
            <person name="Moolhuijzen P.M."/>
            <person name="See P.T."/>
            <person name="Shi G."/>
            <person name="Powell H.R."/>
            <person name="Cockram J."/>
            <person name="Jorgensen L.N."/>
            <person name="Benslimane H."/>
            <person name="Strelkov S.E."/>
            <person name="Turner J."/>
            <person name="Liu Z."/>
            <person name="Moffat C.S."/>
        </authorList>
    </citation>
    <scope>NUCLEOTIDE SEQUENCE [LARGE SCALE GENOMIC DNA]</scope>
</reference>
<proteinExistence type="predicted"/>
<reference evidence="2" key="3">
    <citation type="journal article" date="2022" name="bioRxiv">
        <title>A global pangenome for the wheat fungal pathogen Pyrenophora tritici-repentis and prediction of effector protein structural homology.</title>
        <authorList>
            <person name="Moolhuijzen P."/>
            <person name="See P.T."/>
            <person name="Shi G."/>
            <person name="Powell H.R."/>
            <person name="Cockram J."/>
            <person name="Jorgensen L.N."/>
            <person name="Benslimane H."/>
            <person name="Strelkov S.E."/>
            <person name="Turner J."/>
            <person name="Liu Z."/>
            <person name="Moffat C.S."/>
        </authorList>
    </citation>
    <scope>NUCLEOTIDE SEQUENCE</scope>
    <source>
        <strain evidence="2">86-124</strain>
    </source>
</reference>
<gene>
    <name evidence="2" type="ORF">Ptr86124_007022</name>
    <name evidence="1" type="ORF">PtrM4_107010</name>
</gene>
<evidence type="ECO:0000313" key="2">
    <source>
        <dbReference type="EMBL" id="KAI1514392.1"/>
    </source>
</evidence>
<keyword evidence="4" id="KW-1185">Reference proteome</keyword>
<dbReference type="AlphaFoldDB" id="A0A2W1D2D7"/>
<accession>A0A2W1D2D7</accession>
<reference evidence="1 3" key="1">
    <citation type="journal article" date="2018" name="BMC Genomics">
        <title>Comparative genomics of the wheat fungal pathogen Pyrenophora tritici-repentis reveals chromosomal variations and genome plasticity.</title>
        <authorList>
            <person name="Moolhuijzen P."/>
            <person name="See P.T."/>
            <person name="Hane J.K."/>
            <person name="Shi G."/>
            <person name="Liu Z."/>
            <person name="Oliver R.P."/>
            <person name="Moffat C.S."/>
        </authorList>
    </citation>
    <scope>NUCLEOTIDE SEQUENCE [LARGE SCALE GENOMIC DNA]</scope>
    <source>
        <strain evidence="1">M4</strain>
    </source>
</reference>
<organism evidence="1 3">
    <name type="scientific">Pyrenophora tritici-repentis</name>
    <dbReference type="NCBI Taxonomy" id="45151"/>
    <lineage>
        <taxon>Eukaryota</taxon>
        <taxon>Fungi</taxon>
        <taxon>Dikarya</taxon>
        <taxon>Ascomycota</taxon>
        <taxon>Pezizomycotina</taxon>
        <taxon>Dothideomycetes</taxon>
        <taxon>Pleosporomycetidae</taxon>
        <taxon>Pleosporales</taxon>
        <taxon>Pleosporineae</taxon>
        <taxon>Pleosporaceae</taxon>
        <taxon>Pyrenophora</taxon>
    </lineage>
</organism>
<comment type="caution">
    <text evidence="1">The sequence shown here is derived from an EMBL/GenBank/DDBJ whole genome shotgun (WGS) entry which is preliminary data.</text>
</comment>
<dbReference type="EMBL" id="NQIK02000005">
    <property type="protein sequence ID" value="KAF7570699.1"/>
    <property type="molecule type" value="Genomic_DNA"/>
</dbReference>